<protein>
    <submittedName>
        <fullName evidence="1">Uncharacterized protein</fullName>
    </submittedName>
</protein>
<gene>
    <name evidence="1" type="ORF">EIN_430230</name>
</gene>
<reference evidence="1 2" key="1">
    <citation type="submission" date="2012-10" db="EMBL/GenBank/DDBJ databases">
        <authorList>
            <person name="Zafar N."/>
            <person name="Inman J."/>
            <person name="Hall N."/>
            <person name="Lorenzi H."/>
            <person name="Caler E."/>
        </authorList>
    </citation>
    <scope>NUCLEOTIDE SEQUENCE [LARGE SCALE GENOMIC DNA]</scope>
    <source>
        <strain evidence="1 2">IP1</strain>
    </source>
</reference>
<sequence>MILEQTRLEGEISIRFCEKSLKSKQHVDRTPKNKTMDRIRMFLGYPLPHQIEKSCLIVLKYVLCDSSRSLNNLQKSKKGIGATTIQIVVKSKLANGTSSMKIVKREVMMEQTHCGTLSNI</sequence>
<dbReference type="EMBL" id="KB206168">
    <property type="protein sequence ID" value="ELP95227.1"/>
    <property type="molecule type" value="Genomic_DNA"/>
</dbReference>
<dbReference type="VEuPathDB" id="AmoebaDB:EIN_430230"/>
<accession>A0A0A1UHF4</accession>
<proteinExistence type="predicted"/>
<dbReference type="KEGG" id="eiv:EIN_430230"/>
<evidence type="ECO:0000313" key="1">
    <source>
        <dbReference type="EMBL" id="ELP95227.1"/>
    </source>
</evidence>
<keyword evidence="2" id="KW-1185">Reference proteome</keyword>
<organism evidence="1 2">
    <name type="scientific">Entamoeba invadens IP1</name>
    <dbReference type="NCBI Taxonomy" id="370355"/>
    <lineage>
        <taxon>Eukaryota</taxon>
        <taxon>Amoebozoa</taxon>
        <taxon>Evosea</taxon>
        <taxon>Archamoebae</taxon>
        <taxon>Mastigamoebida</taxon>
        <taxon>Entamoebidae</taxon>
        <taxon>Entamoeba</taxon>
    </lineage>
</organism>
<name>A0A0A1UHF4_ENTIV</name>
<evidence type="ECO:0000313" key="2">
    <source>
        <dbReference type="Proteomes" id="UP000014680"/>
    </source>
</evidence>
<dbReference type="GeneID" id="14894227"/>
<dbReference type="Proteomes" id="UP000014680">
    <property type="component" value="Unassembled WGS sequence"/>
</dbReference>
<dbReference type="AlphaFoldDB" id="A0A0A1UHF4"/>
<dbReference type="RefSeq" id="XP_004261998.1">
    <property type="nucleotide sequence ID" value="XM_004261950.1"/>
</dbReference>